<feature type="compositionally biased region" description="Polar residues" evidence="1">
    <location>
        <begin position="1323"/>
        <end position="1335"/>
    </location>
</feature>
<evidence type="ECO:0000256" key="1">
    <source>
        <dbReference type="SAM" id="MobiDB-lite"/>
    </source>
</evidence>
<protein>
    <submittedName>
        <fullName evidence="2">Uncharacterized protein</fullName>
    </submittedName>
</protein>
<feature type="region of interest" description="Disordered" evidence="1">
    <location>
        <begin position="1399"/>
        <end position="1479"/>
    </location>
</feature>
<evidence type="ECO:0000313" key="2">
    <source>
        <dbReference type="EMBL" id="JAT35606.1"/>
    </source>
</evidence>
<feature type="region of interest" description="Disordered" evidence="1">
    <location>
        <begin position="1004"/>
        <end position="1058"/>
    </location>
</feature>
<proteinExistence type="predicted"/>
<organism evidence="2">
    <name type="scientific">Graphocephala atropunctata</name>
    <dbReference type="NCBI Taxonomy" id="36148"/>
    <lineage>
        <taxon>Eukaryota</taxon>
        <taxon>Metazoa</taxon>
        <taxon>Ecdysozoa</taxon>
        <taxon>Arthropoda</taxon>
        <taxon>Hexapoda</taxon>
        <taxon>Insecta</taxon>
        <taxon>Pterygota</taxon>
        <taxon>Neoptera</taxon>
        <taxon>Paraneoptera</taxon>
        <taxon>Hemiptera</taxon>
        <taxon>Auchenorrhyncha</taxon>
        <taxon>Membracoidea</taxon>
        <taxon>Cicadellidae</taxon>
        <taxon>Cicadellinae</taxon>
        <taxon>Cicadellini</taxon>
        <taxon>Graphocephala</taxon>
    </lineage>
</organism>
<feature type="region of interest" description="Disordered" evidence="1">
    <location>
        <begin position="1315"/>
        <end position="1350"/>
    </location>
</feature>
<name>A0A1B6MI54_9HEMI</name>
<feature type="compositionally biased region" description="Low complexity" evidence="1">
    <location>
        <begin position="793"/>
        <end position="808"/>
    </location>
</feature>
<feature type="region of interest" description="Disordered" evidence="1">
    <location>
        <begin position="1080"/>
        <end position="1108"/>
    </location>
</feature>
<feature type="region of interest" description="Disordered" evidence="1">
    <location>
        <begin position="778"/>
        <end position="922"/>
    </location>
</feature>
<gene>
    <name evidence="2" type="ORF">g.31455</name>
</gene>
<feature type="compositionally biased region" description="Polar residues" evidence="1">
    <location>
        <begin position="1035"/>
        <end position="1048"/>
    </location>
</feature>
<feature type="compositionally biased region" description="Polar residues" evidence="1">
    <location>
        <begin position="818"/>
        <end position="870"/>
    </location>
</feature>
<accession>A0A1B6MI54</accession>
<dbReference type="Gene3D" id="1.20.5.340">
    <property type="match status" value="1"/>
</dbReference>
<feature type="region of interest" description="Disordered" evidence="1">
    <location>
        <begin position="344"/>
        <end position="424"/>
    </location>
</feature>
<dbReference type="PANTHER" id="PTHR23039:SF9">
    <property type="entry name" value="LOW QUALITY PROTEIN: NHS-LIKE PROTEIN 1"/>
    <property type="match status" value="1"/>
</dbReference>
<feature type="compositionally biased region" description="Low complexity" evidence="1">
    <location>
        <begin position="365"/>
        <end position="393"/>
    </location>
</feature>
<dbReference type="GO" id="GO:0030154">
    <property type="term" value="P:cell differentiation"/>
    <property type="evidence" value="ECO:0007669"/>
    <property type="project" value="TreeGrafter"/>
</dbReference>
<dbReference type="PANTHER" id="PTHR23039">
    <property type="entry name" value="NANCE-HORAN SYNDROME PROTEIN"/>
    <property type="match status" value="1"/>
</dbReference>
<reference evidence="2" key="1">
    <citation type="submission" date="2015-11" db="EMBL/GenBank/DDBJ databases">
        <title>De novo transcriptome assembly of four potential Pierce s Disease insect vectors from Arizona vineyards.</title>
        <authorList>
            <person name="Tassone E.E."/>
        </authorList>
    </citation>
    <scope>NUCLEOTIDE SEQUENCE</scope>
</reference>
<dbReference type="EMBL" id="GEBQ01004371">
    <property type="protein sequence ID" value="JAT35606.1"/>
    <property type="molecule type" value="Transcribed_RNA"/>
</dbReference>
<feature type="compositionally biased region" description="Low complexity" evidence="1">
    <location>
        <begin position="406"/>
        <end position="418"/>
    </location>
</feature>
<feature type="compositionally biased region" description="Low complexity" evidence="1">
    <location>
        <begin position="1018"/>
        <end position="1034"/>
    </location>
</feature>
<sequence length="1479" mass="162556">MPFVQRVVSPKFLSRVSLHDDDGKPKIKDGELEAVTNFTLSSALRQLASVVLIANDIFEGLNKQLEDVTERTGRLRVRLNNVEEKVSGYDPKMVTVPEGDLTVFSSRCHHFAVPQALTTGLFTPTSRPEPVRRLYASAAPTPVRVMRALDRHRADGTRSSKYFSVTPVLGANRKWKQGIDIETRVPAQVSLLRRWTSLEAMGNVTADLDCTHRVSVTDDVDHRLPSPEEQLQVVALKFPSEMVPVDVSGRSFNRMSNLRRSMVHVEYDDARRRTRHRRARGKRRNTIAGTDTKELAAIVGDSSEGNLCAVTPEPAGEKKSHLDSLKEWGLRLLRPSDASAVVRLRERSAGRSHRKWDREEPTPHSSSGNWSASSESGSTATSHHPRSSISSGSTCQKHGRRPVMASTSSSVTSESTLTPDDGETCSMYSCDTEGYYTSFHLDSGLKTLREEEPLPALHTTSALSGSRGNTSTLTADSEYELFGKGSTSTTASSAGTVCTTLLLPPAPSVPERVSSQLSSSLPERGVKALHSLSVKDPNVKKETSSLKIEKKTGVKVDVKKLYEHKSNLTKENVARLKEAEEKKAMITVEVHHSGDVVLGPEKCGDSPDSGHNTCSSPVDSITSPSIDLEMSECSDLEGIDRVERIRVKTTINSSRIPSMCVITPPVSDDEVSLNALRGPVDMGDYVTIADVKSPATISPILTRETEYVSLNDLPPNDSLERKRRQGARVTLDSEGKVVYSSDSLRRRKAIHTTQTFEPGPNVATVSSPVMPRIANIRPVVSNGSPHLGGRSHSPSPTRIITPTSTLTRQSQLPKVANGNAQQVEPETFSSQTDSSRIPLSPVSSNRTISSMVSSTHQRNSLTKSKSQQYFPKSAYGRVSPGPPIKPISPLVSPTNQKSPNGRDGSRPLSPTPVYPSHRSMSPKMVVRAKQVVKAVSPTPQRGAYVRVQGLQESNEDDLKNVVKRSDSYRMANDETKPFNPNSLNRKQGISVVAGPSLLTAIQTARPGKDNGLPEQKVTSPAAPTSSTRLSSTPTKDSSANLDFSTNLSPIHPRAATPTSRTAMDLYAIIHESKKKIMKLRERNSSPTLSEKIRQTQQTPTVPYPPRTVAESHNIKNTKVNMPISENVLKMNSNARSSPFDRFLKPSVNPILNLNERKLQNTIPRTPERGFPERIARIDADTRSSTPERMIVEKNLRNSPRSLTSTPERVFAERVARTAPESGSSTPERILAERIARTAPGSGSSTPERNFRVIPEGPNWPKAIPASHVPNLRSSPSPTYDYLNLSPVGHYPKTRSPSPLLDNQYPTYPDYRSLPRMGRDSPKNFPNNFLPQSPARQNVFAPRESSTWDRRMLSPQHSSFAADRHGKTQPTSRNDFKQLLLRANWGTAPTTGSAVERLKNRTSPVKGKSWKSDILSSTIHEDCREDDEQSDRKTPDKNSGTYGEGIPKSSALVSQQCKIFDNRGSPTERNRNSPTLETAL</sequence>